<dbReference type="AlphaFoldDB" id="A0A852SRJ5"/>
<proteinExistence type="predicted"/>
<feature type="domain" description="DUF559" evidence="1">
    <location>
        <begin position="215"/>
        <end position="268"/>
    </location>
</feature>
<dbReference type="RefSeq" id="WP_179548367.1">
    <property type="nucleotide sequence ID" value="NZ_BSEW01000002.1"/>
</dbReference>
<evidence type="ECO:0000259" key="1">
    <source>
        <dbReference type="Pfam" id="PF04480"/>
    </source>
</evidence>
<comment type="caution">
    <text evidence="2">The sequence shown here is derived from an EMBL/GenBank/DDBJ whole genome shotgun (WGS) entry which is preliminary data.</text>
</comment>
<dbReference type="EMBL" id="JACCBM010000001">
    <property type="protein sequence ID" value="NYD71402.1"/>
    <property type="molecule type" value="Genomic_DNA"/>
</dbReference>
<dbReference type="GO" id="GO:0004519">
    <property type="term" value="F:endonuclease activity"/>
    <property type="evidence" value="ECO:0007669"/>
    <property type="project" value="UniProtKB-KW"/>
</dbReference>
<dbReference type="SUPFAM" id="SSF52980">
    <property type="entry name" value="Restriction endonuclease-like"/>
    <property type="match status" value="1"/>
</dbReference>
<dbReference type="Gene3D" id="3.40.960.10">
    <property type="entry name" value="VSR Endonuclease"/>
    <property type="match status" value="1"/>
</dbReference>
<name>A0A852SRJ5_9MICO</name>
<organism evidence="2 3">
    <name type="scientific">Herbiconiux flava</name>
    <dbReference type="NCBI Taxonomy" id="881268"/>
    <lineage>
        <taxon>Bacteria</taxon>
        <taxon>Bacillati</taxon>
        <taxon>Actinomycetota</taxon>
        <taxon>Actinomycetes</taxon>
        <taxon>Micrococcales</taxon>
        <taxon>Microbacteriaceae</taxon>
        <taxon>Herbiconiux</taxon>
    </lineage>
</organism>
<dbReference type="Pfam" id="PF04480">
    <property type="entry name" value="DUF559"/>
    <property type="match status" value="1"/>
</dbReference>
<evidence type="ECO:0000313" key="2">
    <source>
        <dbReference type="EMBL" id="NYD71402.1"/>
    </source>
</evidence>
<reference evidence="2 3" key="1">
    <citation type="submission" date="2020-07" db="EMBL/GenBank/DDBJ databases">
        <title>Sequencing the genomes of 1000 actinobacteria strains.</title>
        <authorList>
            <person name="Klenk H.-P."/>
        </authorList>
    </citation>
    <scope>NUCLEOTIDE SEQUENCE [LARGE SCALE GENOMIC DNA]</scope>
    <source>
        <strain evidence="2 3">DSM 26474</strain>
    </source>
</reference>
<accession>A0A852SRJ5</accession>
<gene>
    <name evidence="2" type="ORF">BJ984_002560</name>
</gene>
<protein>
    <submittedName>
        <fullName evidence="2">Very-short-patch-repair endonuclease</fullName>
    </submittedName>
</protein>
<dbReference type="Proteomes" id="UP000549913">
    <property type="component" value="Unassembled WGS sequence"/>
</dbReference>
<dbReference type="InterPro" id="IPR011335">
    <property type="entry name" value="Restrct_endonuc-II-like"/>
</dbReference>
<keyword evidence="2" id="KW-0540">Nuclease</keyword>
<keyword evidence="2" id="KW-0378">Hydrolase</keyword>
<keyword evidence="2" id="KW-0255">Endonuclease</keyword>
<sequence>MKSTIVDTLPRYRGVARVSDLVANGHPVAAIDRLVARGGLVRLRRGWVALPDAHGDVVRAARLGGVLSCVSVLRPLGVWTGDDARMHLQVRQHSHVPDHGADVVTHRHHGLGVRPPRGAVDSVESALVHATRCLPRLDAIGALDSALNRRLVTESRLAVLLAPLPLCYRSHLDFVDGAAESGLESRVRVGVRAVGIGHRVQVEIDGVGRVDILIGERLVVEVDGSAWHSGHEAFVADRRRDLALARRGYLVVRLSYAQVMHGWPATLEVLRGIVARGEHRWAARHGRGLAHAERPPTP</sequence>
<dbReference type="InterPro" id="IPR007569">
    <property type="entry name" value="DUF559"/>
</dbReference>
<keyword evidence="3" id="KW-1185">Reference proteome</keyword>
<evidence type="ECO:0000313" key="3">
    <source>
        <dbReference type="Proteomes" id="UP000549913"/>
    </source>
</evidence>